<feature type="region of interest" description="Disordered" evidence="1">
    <location>
        <begin position="455"/>
        <end position="536"/>
    </location>
</feature>
<feature type="region of interest" description="Disordered" evidence="1">
    <location>
        <begin position="206"/>
        <end position="230"/>
    </location>
</feature>
<feature type="compositionally biased region" description="Basic and acidic residues" evidence="1">
    <location>
        <begin position="210"/>
        <end position="228"/>
    </location>
</feature>
<reference evidence="2" key="1">
    <citation type="journal article" date="2020" name="Stud. Mycol.">
        <title>101 Dothideomycetes genomes: a test case for predicting lifestyles and emergence of pathogens.</title>
        <authorList>
            <person name="Haridas S."/>
            <person name="Albert R."/>
            <person name="Binder M."/>
            <person name="Bloem J."/>
            <person name="Labutti K."/>
            <person name="Salamov A."/>
            <person name="Andreopoulos B."/>
            <person name="Baker S."/>
            <person name="Barry K."/>
            <person name="Bills G."/>
            <person name="Bluhm B."/>
            <person name="Cannon C."/>
            <person name="Castanera R."/>
            <person name="Culley D."/>
            <person name="Daum C."/>
            <person name="Ezra D."/>
            <person name="Gonzalez J."/>
            <person name="Henrissat B."/>
            <person name="Kuo A."/>
            <person name="Liang C."/>
            <person name="Lipzen A."/>
            <person name="Lutzoni F."/>
            <person name="Magnuson J."/>
            <person name="Mondo S."/>
            <person name="Nolan M."/>
            <person name="Ohm R."/>
            <person name="Pangilinan J."/>
            <person name="Park H.-J."/>
            <person name="Ramirez L."/>
            <person name="Alfaro M."/>
            <person name="Sun H."/>
            <person name="Tritt A."/>
            <person name="Yoshinaga Y."/>
            <person name="Zwiers L.-H."/>
            <person name="Turgeon B."/>
            <person name="Goodwin S."/>
            <person name="Spatafora J."/>
            <person name="Crous P."/>
            <person name="Grigoriev I."/>
        </authorList>
    </citation>
    <scope>NUCLEOTIDE SEQUENCE</scope>
    <source>
        <strain evidence="2">ATCC 36951</strain>
    </source>
</reference>
<feature type="region of interest" description="Disordered" evidence="1">
    <location>
        <begin position="377"/>
        <end position="423"/>
    </location>
</feature>
<gene>
    <name evidence="2" type="ORF">M409DRAFT_59441</name>
</gene>
<dbReference type="RefSeq" id="XP_033662079.1">
    <property type="nucleotide sequence ID" value="XM_033814193.1"/>
</dbReference>
<protein>
    <submittedName>
        <fullName evidence="2">Uncharacterized protein</fullName>
    </submittedName>
</protein>
<dbReference type="AlphaFoldDB" id="A0A6A6C4S6"/>
<name>A0A6A6C4S6_ZASCE</name>
<dbReference type="EMBL" id="ML993621">
    <property type="protein sequence ID" value="KAF2161190.1"/>
    <property type="molecule type" value="Genomic_DNA"/>
</dbReference>
<dbReference type="GeneID" id="54567465"/>
<evidence type="ECO:0000256" key="1">
    <source>
        <dbReference type="SAM" id="MobiDB-lite"/>
    </source>
</evidence>
<accession>A0A6A6C4S6</accession>
<feature type="region of interest" description="Disordered" evidence="1">
    <location>
        <begin position="148"/>
        <end position="178"/>
    </location>
</feature>
<feature type="compositionally biased region" description="Basic and acidic residues" evidence="1">
    <location>
        <begin position="297"/>
        <end position="307"/>
    </location>
</feature>
<keyword evidence="3" id="KW-1185">Reference proteome</keyword>
<evidence type="ECO:0000313" key="3">
    <source>
        <dbReference type="Proteomes" id="UP000799537"/>
    </source>
</evidence>
<proteinExistence type="predicted"/>
<evidence type="ECO:0000313" key="2">
    <source>
        <dbReference type="EMBL" id="KAF2161190.1"/>
    </source>
</evidence>
<feature type="region of interest" description="Disordered" evidence="1">
    <location>
        <begin position="244"/>
        <end position="352"/>
    </location>
</feature>
<sequence>MVGLPVSGIEDVDQFDALGIDPTDPPLTRRPVIQPQILDDIILWLGTLRSPTNEVPEDFYRNRSGHRATWDPLVVDALNFSPSVARGSVFLPRGTTTLPRLNTSEIAALFTRFNAAGDLSFLDNIVRPPTHRQQDKPAVADGFKKTAQREPVPLEDGAVPALPGKEATGRQREPITCPEDDFQANVNEMNKAAMEGTAMEGVAKEGTAVDGHKPEASSSHDDEMHSGSESEDDIIVAMKASFAKKVQSTSSATGLPVPASGKKTTGPDRTSDSTNSAAPPPPATAHVHDVAPPTIHGMEKKDSDMNHKSSKAASDQSFAHRPQPKFKSAPKTIQGHVKNNAQDQVHDEVSRLSDDIKATQKTVGRFGGPLGIDLALLKRPDNRPLHASSGGPPRGGRVRRPEGTESSSADATLGNAGGGDWQLCRSSWSQQHRLHRPKCAQEDDLWQVQAQPTASCLVSQGLPIDGLGRDRTVEEKGASRRSVEGESFEGQEAGEMMMMERNDGQPINTESAADERRQAKDNTGGGGGRPAANREE</sequence>
<dbReference type="Proteomes" id="UP000799537">
    <property type="component" value="Unassembled WGS sequence"/>
</dbReference>
<feature type="compositionally biased region" description="Basic and acidic residues" evidence="1">
    <location>
        <begin position="467"/>
        <end position="484"/>
    </location>
</feature>
<organism evidence="2 3">
    <name type="scientific">Zasmidium cellare ATCC 36951</name>
    <dbReference type="NCBI Taxonomy" id="1080233"/>
    <lineage>
        <taxon>Eukaryota</taxon>
        <taxon>Fungi</taxon>
        <taxon>Dikarya</taxon>
        <taxon>Ascomycota</taxon>
        <taxon>Pezizomycotina</taxon>
        <taxon>Dothideomycetes</taxon>
        <taxon>Dothideomycetidae</taxon>
        <taxon>Mycosphaerellales</taxon>
        <taxon>Mycosphaerellaceae</taxon>
        <taxon>Zasmidium</taxon>
    </lineage>
</organism>